<evidence type="ECO:0000313" key="5">
    <source>
        <dbReference type="Proteomes" id="UP001594351"/>
    </source>
</evidence>
<feature type="domain" description="Solute-binding protein family 3/N-terminal" evidence="3">
    <location>
        <begin position="44"/>
        <end position="164"/>
    </location>
</feature>
<protein>
    <submittedName>
        <fullName evidence="4">Transporter substrate-binding domain-containing protein</fullName>
    </submittedName>
</protein>
<feature type="non-terminal residue" evidence="4">
    <location>
        <position position="189"/>
    </location>
</feature>
<dbReference type="SUPFAM" id="SSF53850">
    <property type="entry name" value="Periplasmic binding protein-like II"/>
    <property type="match status" value="1"/>
</dbReference>
<dbReference type="Pfam" id="PF00497">
    <property type="entry name" value="SBP_bac_3"/>
    <property type="match status" value="1"/>
</dbReference>
<name>A0ABV6Z0W0_UNCC1</name>
<dbReference type="Proteomes" id="UP001594351">
    <property type="component" value="Unassembled WGS sequence"/>
</dbReference>
<evidence type="ECO:0000256" key="1">
    <source>
        <dbReference type="ARBA" id="ARBA00022729"/>
    </source>
</evidence>
<evidence type="ECO:0000259" key="3">
    <source>
        <dbReference type="Pfam" id="PF00497"/>
    </source>
</evidence>
<keyword evidence="2" id="KW-0812">Transmembrane</keyword>
<keyword evidence="2" id="KW-0472">Membrane</keyword>
<dbReference type="PANTHER" id="PTHR35936">
    <property type="entry name" value="MEMBRANE-BOUND LYTIC MUREIN TRANSGLYCOSYLASE F"/>
    <property type="match status" value="1"/>
</dbReference>
<evidence type="ECO:0000313" key="4">
    <source>
        <dbReference type="EMBL" id="MFC1852098.1"/>
    </source>
</evidence>
<keyword evidence="2" id="KW-1133">Transmembrane helix</keyword>
<organism evidence="4 5">
    <name type="scientific">candidate division CSSED10-310 bacterium</name>
    <dbReference type="NCBI Taxonomy" id="2855610"/>
    <lineage>
        <taxon>Bacteria</taxon>
        <taxon>Bacteria division CSSED10-310</taxon>
    </lineage>
</organism>
<dbReference type="Gene3D" id="3.40.190.10">
    <property type="entry name" value="Periplasmic binding protein-like II"/>
    <property type="match status" value="1"/>
</dbReference>
<keyword evidence="5" id="KW-1185">Reference proteome</keyword>
<accession>A0ABV6Z0W0</accession>
<keyword evidence="1" id="KW-0732">Signal</keyword>
<dbReference type="PANTHER" id="PTHR35936:SF32">
    <property type="entry name" value="MEMBRANE-BOUND LYTIC MUREIN TRANSGLYCOSYLASE F"/>
    <property type="match status" value="1"/>
</dbReference>
<comment type="caution">
    <text evidence="4">The sequence shown here is derived from an EMBL/GenBank/DDBJ whole genome shotgun (WGS) entry which is preliminary data.</text>
</comment>
<evidence type="ECO:0000256" key="2">
    <source>
        <dbReference type="SAM" id="Phobius"/>
    </source>
</evidence>
<dbReference type="CDD" id="cd01009">
    <property type="entry name" value="PBP2_YfhD_N"/>
    <property type="match status" value="1"/>
</dbReference>
<proteinExistence type="predicted"/>
<dbReference type="InterPro" id="IPR001638">
    <property type="entry name" value="Solute-binding_3/MltF_N"/>
</dbReference>
<sequence length="189" mass="21701">MKKKIYLISFSILIILLVIGVFLYRIYFPDTLAQIRARGKLIVLTRNAPTTYYFGPQGATGFEYDLISDFARHLGVDLEIHVKDTISEILRAMTRGEGDIAAAALTITEERSLNHLFGPPYYTVQQQIVCRRGSKIPKKLEDLVDYRIMIIADSSYEERMRKLKQEIPALKWESTAELSTEQILERVLT</sequence>
<dbReference type="EMBL" id="JBHPBY010000266">
    <property type="protein sequence ID" value="MFC1852098.1"/>
    <property type="molecule type" value="Genomic_DNA"/>
</dbReference>
<gene>
    <name evidence="4" type="ORF">ACFL27_18040</name>
</gene>
<feature type="transmembrane region" description="Helical" evidence="2">
    <location>
        <begin position="6"/>
        <end position="28"/>
    </location>
</feature>
<reference evidence="4 5" key="1">
    <citation type="submission" date="2024-09" db="EMBL/GenBank/DDBJ databases">
        <title>Laminarin stimulates single cell rates of sulfate reduction while oxygen inhibits transcriptomic activity in coastal marine sediment.</title>
        <authorList>
            <person name="Lindsay M."/>
            <person name="Orcutt B."/>
            <person name="Emerson D."/>
            <person name="Stepanauskas R."/>
            <person name="D'Angelo T."/>
        </authorList>
    </citation>
    <scope>NUCLEOTIDE SEQUENCE [LARGE SCALE GENOMIC DNA]</scope>
    <source>
        <strain evidence="4">SAG AM-311-K15</strain>
    </source>
</reference>